<evidence type="ECO:0000313" key="3">
    <source>
        <dbReference type="Proteomes" id="UP001295684"/>
    </source>
</evidence>
<sequence>MGQNNSSEYRNKSYHSLPQFIERFQDHNEDEDTSADGRISPMYKKTSNKAKHYSIAEHKSKLLLTTITLDDVNERFRGEQSRNSGQYNPPPSDGIEGNNNKYRTRDETNEPQTQETAIFGQKDLESVSAFTKDANNKSEKSSQNADPGFYDSNIENSMAEISQRRSTKKLFKASKYEESKYDKRIGYSSDDHYPKVCDGISVSHKNSMTSKNDEADCSYDLELNKNTRKNTEIARKIQSGLTFEKNTFNTPQRNHHFTSLNLNSVDLADLDLLDDKEDEQDPKEREKMLQMKKKILAQQKKERKAKIQEDTLYRYNRNDMIQKVSKILHQHIVFAETKIPYPSQGAMLFDEKIYLRERWKVHTTHGFSVTLPVFLYGLERVEYKIENCTPEDIQNLIKSIFDELQLAIECILIMLIYIERLMTMGGIEVRLINWKTLVFTGTLLASKFWEDLSFWNVDFLGVGQNYSLEGINQLEKEFLGLCRYDLFVSAKLYAKYYFAVSDKYMKEKKVIKPFRPDKFKLKQSRAGYNMEVSREYENISKKKIDKNYPEDHQQPLLDNY</sequence>
<comment type="caution">
    <text evidence="2">The sequence shown here is derived from an EMBL/GenBank/DDBJ whole genome shotgun (WGS) entry which is preliminary data.</text>
</comment>
<dbReference type="EMBL" id="CAMPGE010003186">
    <property type="protein sequence ID" value="CAI2362010.1"/>
    <property type="molecule type" value="Genomic_DNA"/>
</dbReference>
<dbReference type="GO" id="GO:0019901">
    <property type="term" value="F:protein kinase binding"/>
    <property type="evidence" value="ECO:0007669"/>
    <property type="project" value="InterPro"/>
</dbReference>
<organism evidence="2 3">
    <name type="scientific">Euplotes crassus</name>
    <dbReference type="NCBI Taxonomy" id="5936"/>
    <lineage>
        <taxon>Eukaryota</taxon>
        <taxon>Sar</taxon>
        <taxon>Alveolata</taxon>
        <taxon>Ciliophora</taxon>
        <taxon>Intramacronucleata</taxon>
        <taxon>Spirotrichea</taxon>
        <taxon>Hypotrichia</taxon>
        <taxon>Euplotida</taxon>
        <taxon>Euplotidae</taxon>
        <taxon>Moneuplotes</taxon>
    </lineage>
</organism>
<evidence type="ECO:0000313" key="2">
    <source>
        <dbReference type="EMBL" id="CAI2362010.1"/>
    </source>
</evidence>
<dbReference type="PANTHER" id="PTHR14248">
    <property type="entry name" value="CYCLIN Y, ISOFORM A"/>
    <property type="match status" value="1"/>
</dbReference>
<evidence type="ECO:0008006" key="4">
    <source>
        <dbReference type="Google" id="ProtNLM"/>
    </source>
</evidence>
<name>A0AAD1X949_EUPCR</name>
<dbReference type="Gene3D" id="1.10.472.10">
    <property type="entry name" value="Cyclin-like"/>
    <property type="match status" value="1"/>
</dbReference>
<protein>
    <recommendedName>
        <fullName evidence="4">Cyclin N-terminal domain-containing protein</fullName>
    </recommendedName>
</protein>
<proteinExistence type="predicted"/>
<feature type="region of interest" description="Disordered" evidence="1">
    <location>
        <begin position="1"/>
        <end position="52"/>
    </location>
</feature>
<keyword evidence="3" id="KW-1185">Reference proteome</keyword>
<dbReference type="Pfam" id="PF08613">
    <property type="entry name" value="Cyclin"/>
    <property type="match status" value="1"/>
</dbReference>
<feature type="region of interest" description="Disordered" evidence="1">
    <location>
        <begin position="132"/>
        <end position="151"/>
    </location>
</feature>
<feature type="region of interest" description="Disordered" evidence="1">
    <location>
        <begin position="77"/>
        <end position="123"/>
    </location>
</feature>
<accession>A0AAD1X949</accession>
<dbReference type="InterPro" id="IPR013922">
    <property type="entry name" value="Cyclin_PHO80-like"/>
</dbReference>
<reference evidence="2" key="1">
    <citation type="submission" date="2023-07" db="EMBL/GenBank/DDBJ databases">
        <authorList>
            <consortium name="AG Swart"/>
            <person name="Singh M."/>
            <person name="Singh A."/>
            <person name="Seah K."/>
            <person name="Emmerich C."/>
        </authorList>
    </citation>
    <scope>NUCLEOTIDE SEQUENCE</scope>
    <source>
        <strain evidence="2">DP1</strain>
    </source>
</reference>
<gene>
    <name evidence="2" type="ORF">ECRASSUSDP1_LOCUS3327</name>
</gene>
<dbReference type="CDD" id="cd20540">
    <property type="entry name" value="CYCLIN_CCNY_like"/>
    <property type="match status" value="1"/>
</dbReference>
<dbReference type="AlphaFoldDB" id="A0AAD1X949"/>
<evidence type="ECO:0000256" key="1">
    <source>
        <dbReference type="SAM" id="MobiDB-lite"/>
    </source>
</evidence>
<dbReference type="Proteomes" id="UP001295684">
    <property type="component" value="Unassembled WGS sequence"/>
</dbReference>